<gene>
    <name evidence="1" type="ORF">OBE_06967</name>
</gene>
<reference evidence="1" key="1">
    <citation type="journal article" date="2013" name="Environ. Microbiol.">
        <title>Microbiota from the distal guts of lean and obese adolescents exhibit partial functional redundancy besides clear differences in community structure.</title>
        <authorList>
            <person name="Ferrer M."/>
            <person name="Ruiz A."/>
            <person name="Lanza F."/>
            <person name="Haange S.B."/>
            <person name="Oberbach A."/>
            <person name="Till H."/>
            <person name="Bargiela R."/>
            <person name="Campoy C."/>
            <person name="Segura M.T."/>
            <person name="Richter M."/>
            <person name="von Bergen M."/>
            <person name="Seifert J."/>
            <person name="Suarez A."/>
        </authorList>
    </citation>
    <scope>NUCLEOTIDE SEQUENCE</scope>
</reference>
<organism evidence="1">
    <name type="scientific">human gut metagenome</name>
    <dbReference type="NCBI Taxonomy" id="408170"/>
    <lineage>
        <taxon>unclassified sequences</taxon>
        <taxon>metagenomes</taxon>
        <taxon>organismal metagenomes</taxon>
    </lineage>
</organism>
<proteinExistence type="predicted"/>
<accession>K1TD85</accession>
<sequence>MTFDLAKSFWNYNDPTYGIIKNRITEGTLKIVANGNDDYTITGSFKAIDEDDKNTELEIEYTGKLPCEDYSY</sequence>
<evidence type="ECO:0000313" key="1">
    <source>
        <dbReference type="EMBL" id="EKC64435.1"/>
    </source>
</evidence>
<protein>
    <submittedName>
        <fullName evidence="1">Uncharacterized protein</fullName>
    </submittedName>
</protein>
<name>K1TD85_9ZZZZ</name>
<dbReference type="AlphaFoldDB" id="K1TD85"/>
<comment type="caution">
    <text evidence="1">The sequence shown here is derived from an EMBL/GenBank/DDBJ whole genome shotgun (WGS) entry which is preliminary data.</text>
</comment>
<dbReference type="EMBL" id="AJWZ01004783">
    <property type="protein sequence ID" value="EKC64435.1"/>
    <property type="molecule type" value="Genomic_DNA"/>
</dbReference>